<reference evidence="1" key="1">
    <citation type="submission" date="2021-02" db="EMBL/GenBank/DDBJ databases">
        <authorList>
            <person name="Nowell W R."/>
        </authorList>
    </citation>
    <scope>NUCLEOTIDE SEQUENCE</scope>
</reference>
<sequence length="33" mass="3804">ALSLEDLLPENLREVQQHSAELPIYAWVNLIKT</sequence>
<accession>A0A822CJ24</accession>
<evidence type="ECO:0000313" key="2">
    <source>
        <dbReference type="Proteomes" id="UP000663848"/>
    </source>
</evidence>
<proteinExistence type="predicted"/>
<comment type="caution">
    <text evidence="1">The sequence shown here is derived from an EMBL/GenBank/DDBJ whole genome shotgun (WGS) entry which is preliminary data.</text>
</comment>
<evidence type="ECO:0000313" key="1">
    <source>
        <dbReference type="EMBL" id="CAF5044946.1"/>
    </source>
</evidence>
<gene>
    <name evidence="1" type="ORF">QYT958_LOCUS41664</name>
</gene>
<feature type="non-terminal residue" evidence="1">
    <location>
        <position position="33"/>
    </location>
</feature>
<dbReference type="AlphaFoldDB" id="A0A822CJ24"/>
<organism evidence="1 2">
    <name type="scientific">Rotaria socialis</name>
    <dbReference type="NCBI Taxonomy" id="392032"/>
    <lineage>
        <taxon>Eukaryota</taxon>
        <taxon>Metazoa</taxon>
        <taxon>Spiralia</taxon>
        <taxon>Gnathifera</taxon>
        <taxon>Rotifera</taxon>
        <taxon>Eurotatoria</taxon>
        <taxon>Bdelloidea</taxon>
        <taxon>Philodinida</taxon>
        <taxon>Philodinidae</taxon>
        <taxon>Rotaria</taxon>
    </lineage>
</organism>
<dbReference type="EMBL" id="CAJOBR010048480">
    <property type="protein sequence ID" value="CAF5044946.1"/>
    <property type="molecule type" value="Genomic_DNA"/>
</dbReference>
<name>A0A822CJ24_9BILA</name>
<dbReference type="Proteomes" id="UP000663848">
    <property type="component" value="Unassembled WGS sequence"/>
</dbReference>
<feature type="non-terminal residue" evidence="1">
    <location>
        <position position="1"/>
    </location>
</feature>
<protein>
    <submittedName>
        <fullName evidence="1">Uncharacterized protein</fullName>
    </submittedName>
</protein>